<dbReference type="KEGG" id="spsw:Sps_03851"/>
<dbReference type="AlphaFoldDB" id="A0A1S6HTS4"/>
<accession>A0A1S6HTS4</accession>
<evidence type="ECO:0000256" key="1">
    <source>
        <dbReference type="SAM" id="Phobius"/>
    </source>
</evidence>
<organism evidence="2 3">
    <name type="scientific">Shewanella psychrophila</name>
    <dbReference type="NCBI Taxonomy" id="225848"/>
    <lineage>
        <taxon>Bacteria</taxon>
        <taxon>Pseudomonadati</taxon>
        <taxon>Pseudomonadota</taxon>
        <taxon>Gammaproteobacteria</taxon>
        <taxon>Alteromonadales</taxon>
        <taxon>Shewanellaceae</taxon>
        <taxon>Shewanella</taxon>
    </lineage>
</organism>
<proteinExistence type="predicted"/>
<keyword evidence="1" id="KW-0812">Transmembrane</keyword>
<feature type="transmembrane region" description="Helical" evidence="1">
    <location>
        <begin position="12"/>
        <end position="33"/>
    </location>
</feature>
<keyword evidence="1" id="KW-1133">Transmembrane helix</keyword>
<name>A0A1S6HTS4_9GAMM</name>
<sequence length="68" mass="7952">MFFLMLIDKHILAIAITLLSPYYRLTFFVDVFVNVKLKQSFQFGFFAVIDKLLKSISIKVLPMGKYQT</sequence>
<dbReference type="EMBL" id="CP014782">
    <property type="protein sequence ID" value="AQS38967.1"/>
    <property type="molecule type" value="Genomic_DNA"/>
</dbReference>
<gene>
    <name evidence="2" type="ORF">Sps_03851</name>
</gene>
<keyword evidence="3" id="KW-1185">Reference proteome</keyword>
<evidence type="ECO:0000313" key="2">
    <source>
        <dbReference type="EMBL" id="AQS38967.1"/>
    </source>
</evidence>
<evidence type="ECO:0000313" key="3">
    <source>
        <dbReference type="Proteomes" id="UP000189545"/>
    </source>
</evidence>
<keyword evidence="1" id="KW-0472">Membrane</keyword>
<reference evidence="2 3" key="1">
    <citation type="submission" date="2016-03" db="EMBL/GenBank/DDBJ databases">
        <title>Complete genome sequence of Shewanella psychrophila WP2, a deep sea bacterium isolated from west Pacific sediment.</title>
        <authorList>
            <person name="Xu G."/>
            <person name="Jian H."/>
        </authorList>
    </citation>
    <scope>NUCLEOTIDE SEQUENCE [LARGE SCALE GENOMIC DNA]</scope>
    <source>
        <strain evidence="2 3">WP2</strain>
    </source>
</reference>
<dbReference type="Proteomes" id="UP000189545">
    <property type="component" value="Chromosome"/>
</dbReference>
<protein>
    <submittedName>
        <fullName evidence="2">Uncharacterized protein</fullName>
    </submittedName>
</protein>